<sequence length="480" mass="54667">MRAGPRCAGGPRSAGAPRWHLCHIPGLPATDADERDSTLNAVYFTAIDPELNWEADINVIVYISNNKWKWVGDDSLVRGPEYEYPAPDGESTATPCQQGPVSKNVLYSALEKRKILVIGLLTPKIYQEYKMFFKDAPHPENFHMLEINGTVGATDEKTVAGIKDQIMPLIRDRACICEIRYEFALIIDSTQTFIEKFDREIGYPKIKASYFDQAIPKITFIVDKILKEDPTAKLHLTTFGDYPTVENNNVNASYCYRYELTTSNKRTFLTAVKNVDSTYGGRDKYESSLTALLYTATEPKIKWSPKNTKRVVKIIAIATDTFWKSYNEYHYPVDAGPEYKYPVGPVGGYGNCSHRLPISDDVFDTLREEQFYLIPMIYGDNSTRLWNDTLASLMRDKYFIEKEPVWNSDFYDVELAKTSPFYDTQLGADSPHSPLTNMYPPPWFKQVVVGLTSFTDWTEGNSSSFYCYKFIQSSFGLVDD</sequence>
<proteinExistence type="predicted"/>
<accession>A0A226DTR6</accession>
<protein>
    <submittedName>
        <fullName evidence="1">Uncharacterized protein</fullName>
    </submittedName>
</protein>
<evidence type="ECO:0000313" key="1">
    <source>
        <dbReference type="EMBL" id="OXA48111.1"/>
    </source>
</evidence>
<dbReference type="Proteomes" id="UP000198287">
    <property type="component" value="Unassembled WGS sequence"/>
</dbReference>
<dbReference type="InterPro" id="IPR036465">
    <property type="entry name" value="vWFA_dom_sf"/>
</dbReference>
<dbReference type="GO" id="GO:0032991">
    <property type="term" value="C:protein-containing complex"/>
    <property type="evidence" value="ECO:0007669"/>
    <property type="project" value="UniProtKB-ARBA"/>
</dbReference>
<evidence type="ECO:0000313" key="2">
    <source>
        <dbReference type="Proteomes" id="UP000198287"/>
    </source>
</evidence>
<dbReference type="Gene3D" id="3.40.50.410">
    <property type="entry name" value="von Willebrand factor, type A domain"/>
    <property type="match status" value="1"/>
</dbReference>
<reference evidence="1 2" key="1">
    <citation type="submission" date="2015-12" db="EMBL/GenBank/DDBJ databases">
        <title>The genome of Folsomia candida.</title>
        <authorList>
            <person name="Faddeeva A."/>
            <person name="Derks M.F."/>
            <person name="Anvar Y."/>
            <person name="Smit S."/>
            <person name="Van Straalen N."/>
            <person name="Roelofs D."/>
        </authorList>
    </citation>
    <scope>NUCLEOTIDE SEQUENCE [LARGE SCALE GENOMIC DNA]</scope>
    <source>
        <strain evidence="1 2">VU population</strain>
        <tissue evidence="1">Whole body</tissue>
    </source>
</reference>
<dbReference type="SUPFAM" id="SSF53300">
    <property type="entry name" value="vWA-like"/>
    <property type="match status" value="1"/>
</dbReference>
<dbReference type="AlphaFoldDB" id="A0A226DTR6"/>
<dbReference type="EMBL" id="LNIX01000012">
    <property type="protein sequence ID" value="OXA48111.1"/>
    <property type="molecule type" value="Genomic_DNA"/>
</dbReference>
<keyword evidence="2" id="KW-1185">Reference proteome</keyword>
<gene>
    <name evidence="1" type="ORF">Fcan01_17427</name>
</gene>
<name>A0A226DTR6_FOLCA</name>
<organism evidence="1 2">
    <name type="scientific">Folsomia candida</name>
    <name type="common">Springtail</name>
    <dbReference type="NCBI Taxonomy" id="158441"/>
    <lineage>
        <taxon>Eukaryota</taxon>
        <taxon>Metazoa</taxon>
        <taxon>Ecdysozoa</taxon>
        <taxon>Arthropoda</taxon>
        <taxon>Hexapoda</taxon>
        <taxon>Collembola</taxon>
        <taxon>Entomobryomorpha</taxon>
        <taxon>Isotomoidea</taxon>
        <taxon>Isotomidae</taxon>
        <taxon>Proisotominae</taxon>
        <taxon>Folsomia</taxon>
    </lineage>
</organism>
<comment type="caution">
    <text evidence="1">The sequence shown here is derived from an EMBL/GenBank/DDBJ whole genome shotgun (WGS) entry which is preliminary data.</text>
</comment>